<feature type="domain" description="HTH psq-type" evidence="8">
    <location>
        <begin position="496"/>
        <end position="548"/>
    </location>
</feature>
<dbReference type="STRING" id="52904.ENSSMAP00000034505"/>
<dbReference type="GO" id="GO:0006357">
    <property type="term" value="P:regulation of transcription by RNA polymerase II"/>
    <property type="evidence" value="ECO:0007669"/>
    <property type="project" value="TreeGrafter"/>
</dbReference>
<evidence type="ECO:0000256" key="4">
    <source>
        <dbReference type="ARBA" id="ARBA00023163"/>
    </source>
</evidence>
<keyword evidence="10" id="KW-1185">Reference proteome</keyword>
<feature type="compositionally biased region" description="Basic and acidic residues" evidence="7">
    <location>
        <begin position="388"/>
        <end position="397"/>
    </location>
</feature>
<gene>
    <name evidence="9" type="ORF">SMAX5B_003078</name>
</gene>
<dbReference type="InterPro" id="IPR007889">
    <property type="entry name" value="HTH_Psq"/>
</dbReference>
<feature type="compositionally biased region" description="Gly residues" evidence="7">
    <location>
        <begin position="150"/>
        <end position="160"/>
    </location>
</feature>
<dbReference type="PANTHER" id="PTHR21545:SF14">
    <property type="entry name" value="LIGAND-DEPENDENT COREPRESSOR"/>
    <property type="match status" value="1"/>
</dbReference>
<dbReference type="Proteomes" id="UP000246464">
    <property type="component" value="Chromosome 8"/>
</dbReference>
<feature type="region of interest" description="Disordered" evidence="7">
    <location>
        <begin position="478"/>
        <end position="503"/>
    </location>
</feature>
<evidence type="ECO:0000256" key="5">
    <source>
        <dbReference type="ARBA" id="ARBA00023242"/>
    </source>
</evidence>
<evidence type="ECO:0000256" key="7">
    <source>
        <dbReference type="SAM" id="MobiDB-lite"/>
    </source>
</evidence>
<dbReference type="Gene3D" id="1.10.10.60">
    <property type="entry name" value="Homeodomain-like"/>
    <property type="match status" value="1"/>
</dbReference>
<dbReference type="GO" id="GO:0003677">
    <property type="term" value="F:DNA binding"/>
    <property type="evidence" value="ECO:0007669"/>
    <property type="project" value="UniProtKB-UniRule"/>
</dbReference>
<dbReference type="GO" id="GO:0005634">
    <property type="term" value="C:nucleus"/>
    <property type="evidence" value="ECO:0007669"/>
    <property type="project" value="UniProtKB-SubCell"/>
</dbReference>
<evidence type="ECO:0000313" key="10">
    <source>
        <dbReference type="Proteomes" id="UP000246464"/>
    </source>
</evidence>
<keyword evidence="3 6" id="KW-0238">DNA-binding</keyword>
<comment type="subcellular location">
    <subcellularLocation>
        <location evidence="1 6">Nucleus</location>
    </subcellularLocation>
</comment>
<keyword evidence="4" id="KW-0804">Transcription</keyword>
<evidence type="ECO:0000313" key="9">
    <source>
        <dbReference type="EMBL" id="AWP05132.1"/>
    </source>
</evidence>
<sequence length="610" mass="66663">MSRCINTTSPLCPTGFESILEGLFGPGLVNDITLFQDCEPEEVADWSFDDNCLFCCLRREKVKDHSGENGGGSQVLSVCEDFKREQSRISRLERQAQDFLNAVFHRKDLPSFSDPHIPLVAREIMQRMIRQFAAEYTSKTTQDDLNGTGASNGGGGGGGTAAASAQNPVLSKLLMADQDGPLDLTLKRNQVDAEPSQQDGVLDLSTKKNHSADGHKTFAGFPPASGVKGRSVKVEHTVPEVDEEDGLLQKSLQDGLRENYVSSNSFKPPLARSLRIKEELLSQKHLLLSQPAALSLANLESAGLLNHGQAHSLLGQKGSSSFWGSKAHLESLMKLKQASGALSGALSDLKDLPTFLENHHLNHHGAFSIKSSLHHHHHNQVSKAQHHHQIDGKRDQGHSPPVDLKIPQVRGMDLSWDSHASELYGYGAMGVGGGVENNLSRKLRAILPKQNRRGSSLGSLLDGAADYWSSDLEHSISGPAYSTSDVEGDPSSKQPRKKRGRYRQYNSEILEEAIAVVMNGKMSVSKAQNMYGIPHSTLEYKVKERMGTLKNPPKKKLKLMMKMEAGGQDFPTEPENTPTSTPQDDGPPLAAAELKDNVKEEIDDNFKPID</sequence>
<feature type="region of interest" description="Disordered" evidence="7">
    <location>
        <begin position="208"/>
        <end position="229"/>
    </location>
</feature>
<dbReference type="InterPro" id="IPR009057">
    <property type="entry name" value="Homeodomain-like_sf"/>
</dbReference>
<feature type="region of interest" description="Disordered" evidence="7">
    <location>
        <begin position="139"/>
        <end position="163"/>
    </location>
</feature>
<proteinExistence type="predicted"/>
<name>A0A2U9BP38_SCOMX</name>
<feature type="region of interest" description="Disordered" evidence="7">
    <location>
        <begin position="564"/>
        <end position="590"/>
    </location>
</feature>
<keyword evidence="2" id="KW-0805">Transcription regulation</keyword>
<dbReference type="EMBL" id="CP026250">
    <property type="protein sequence ID" value="AWP05132.1"/>
    <property type="molecule type" value="Genomic_DNA"/>
</dbReference>
<keyword evidence="5 6" id="KW-0539">Nucleus</keyword>
<evidence type="ECO:0000256" key="3">
    <source>
        <dbReference type="ARBA" id="ARBA00023125"/>
    </source>
</evidence>
<protein>
    <submittedName>
        <fullName evidence="9">Putative ligand-dependent corepressor-like</fullName>
    </submittedName>
</protein>
<dbReference type="AlphaFoldDB" id="A0A2U9BP38"/>
<dbReference type="PROSITE" id="PS50960">
    <property type="entry name" value="HTH_PSQ"/>
    <property type="match status" value="1"/>
</dbReference>
<feature type="compositionally biased region" description="Basic residues" evidence="7">
    <location>
        <begin position="373"/>
        <end position="387"/>
    </location>
</feature>
<feature type="DNA-binding region" description="H-T-H motif" evidence="6">
    <location>
        <begin position="524"/>
        <end position="544"/>
    </location>
</feature>
<dbReference type="PANTHER" id="PTHR21545">
    <property type="entry name" value="TRANSCRIPTION FACTOR MLR1/2"/>
    <property type="match status" value="1"/>
</dbReference>
<organism evidence="9 10">
    <name type="scientific">Scophthalmus maximus</name>
    <name type="common">Turbot</name>
    <name type="synonym">Psetta maxima</name>
    <dbReference type="NCBI Taxonomy" id="52904"/>
    <lineage>
        <taxon>Eukaryota</taxon>
        <taxon>Metazoa</taxon>
        <taxon>Chordata</taxon>
        <taxon>Craniata</taxon>
        <taxon>Vertebrata</taxon>
        <taxon>Euteleostomi</taxon>
        <taxon>Actinopterygii</taxon>
        <taxon>Neopterygii</taxon>
        <taxon>Teleostei</taxon>
        <taxon>Neoteleostei</taxon>
        <taxon>Acanthomorphata</taxon>
        <taxon>Carangaria</taxon>
        <taxon>Pleuronectiformes</taxon>
        <taxon>Pleuronectoidei</taxon>
        <taxon>Scophthalmidae</taxon>
        <taxon>Scophthalmus</taxon>
    </lineage>
</organism>
<dbReference type="Pfam" id="PF05225">
    <property type="entry name" value="HTH_psq"/>
    <property type="match status" value="1"/>
</dbReference>
<dbReference type="SUPFAM" id="SSF46689">
    <property type="entry name" value="Homeodomain-like"/>
    <property type="match status" value="1"/>
</dbReference>
<feature type="compositionally biased region" description="Low complexity" evidence="7">
    <location>
        <begin position="571"/>
        <end position="582"/>
    </location>
</feature>
<reference evidence="9 10" key="1">
    <citation type="submission" date="2017-12" db="EMBL/GenBank/DDBJ databases">
        <title>Integrating genomic resources of turbot (Scophthalmus maximus) in depth evaluation of genetic and physical mapping variation across individuals.</title>
        <authorList>
            <person name="Martinez P."/>
        </authorList>
    </citation>
    <scope>NUCLEOTIDE SEQUENCE [LARGE SCALE GENOMIC DNA]</scope>
</reference>
<evidence type="ECO:0000256" key="1">
    <source>
        <dbReference type="ARBA" id="ARBA00004123"/>
    </source>
</evidence>
<evidence type="ECO:0000256" key="2">
    <source>
        <dbReference type="ARBA" id="ARBA00023015"/>
    </source>
</evidence>
<accession>A0A2U9BP38</accession>
<dbReference type="FunFam" id="1.10.10.60:FF:000019">
    <property type="entry name" value="Ligand-dependent corepressor isoform 1"/>
    <property type="match status" value="1"/>
</dbReference>
<evidence type="ECO:0000259" key="8">
    <source>
        <dbReference type="PROSITE" id="PS50960"/>
    </source>
</evidence>
<feature type="region of interest" description="Disordered" evidence="7">
    <location>
        <begin position="373"/>
        <end position="403"/>
    </location>
</feature>
<evidence type="ECO:0000256" key="6">
    <source>
        <dbReference type="PROSITE-ProRule" id="PRU00320"/>
    </source>
</evidence>